<dbReference type="RefSeq" id="XP_004181623.1">
    <property type="nucleotide sequence ID" value="XM_004181575.1"/>
</dbReference>
<dbReference type="OrthoDB" id="10257275at2759"/>
<evidence type="ECO:0000256" key="11">
    <source>
        <dbReference type="ARBA" id="ARBA00039804"/>
    </source>
</evidence>
<accession>I2H6V2</accession>
<keyword evidence="5" id="KW-0645">Protease</keyword>
<dbReference type="SUPFAM" id="SSF144091">
    <property type="entry name" value="Rhomboid-like"/>
    <property type="match status" value="1"/>
</dbReference>
<dbReference type="STRING" id="1071380.I2H6V2"/>
<comment type="catalytic activity">
    <reaction evidence="1">
        <text>Cleaves type-1 transmembrane domains using a catalytic dyad composed of serine and histidine that are contributed by different transmembrane domains.</text>
        <dbReference type="EC" id="3.4.21.105"/>
    </reaction>
</comment>
<dbReference type="PANTHER" id="PTHR43066">
    <property type="entry name" value="RHOMBOID-RELATED PROTEIN"/>
    <property type="match status" value="1"/>
</dbReference>
<dbReference type="eggNOG" id="KOG2632">
    <property type="taxonomic scope" value="Eukaryota"/>
</dbReference>
<keyword evidence="9 13" id="KW-0472">Membrane</keyword>
<comment type="similarity">
    <text evidence="3">Belongs to the peptidase S54 family.</text>
</comment>
<evidence type="ECO:0000259" key="14">
    <source>
        <dbReference type="Pfam" id="PF01694"/>
    </source>
</evidence>
<dbReference type="GO" id="GO:0016020">
    <property type="term" value="C:membrane"/>
    <property type="evidence" value="ECO:0007669"/>
    <property type="project" value="InterPro"/>
</dbReference>
<keyword evidence="8 13" id="KW-1133">Transmembrane helix</keyword>
<evidence type="ECO:0000256" key="9">
    <source>
        <dbReference type="ARBA" id="ARBA00023136"/>
    </source>
</evidence>
<dbReference type="HOGENOM" id="CLU_071084_0_0_1"/>
<feature type="domain" description="Peptidase S54 rhomboid" evidence="14">
    <location>
        <begin position="55"/>
        <end position="191"/>
    </location>
</feature>
<evidence type="ECO:0000256" key="4">
    <source>
        <dbReference type="ARBA" id="ARBA00013039"/>
    </source>
</evidence>
<reference evidence="15 16" key="1">
    <citation type="journal article" date="2011" name="Proc. Natl. Acad. Sci. U.S.A.">
        <title>Evolutionary erosion of yeast sex chromosomes by mating-type switching accidents.</title>
        <authorList>
            <person name="Gordon J.L."/>
            <person name="Armisen D."/>
            <person name="Proux-Wera E."/>
            <person name="Oheigeartaigh S.S."/>
            <person name="Byrne K.P."/>
            <person name="Wolfe K.H."/>
        </authorList>
    </citation>
    <scope>NUCLEOTIDE SEQUENCE [LARGE SCALE GENOMIC DNA]</scope>
    <source>
        <strain evidence="16">ATCC 34711 / CBS 6284 / DSM 70876 / NBRC 10599 / NRRL Y-10934 / UCD 77-7</strain>
    </source>
</reference>
<evidence type="ECO:0000256" key="1">
    <source>
        <dbReference type="ARBA" id="ARBA00000156"/>
    </source>
</evidence>
<keyword evidence="7" id="KW-0378">Hydrolase</keyword>
<feature type="transmembrane region" description="Helical" evidence="13">
    <location>
        <begin position="118"/>
        <end position="136"/>
    </location>
</feature>
<feature type="transmembrane region" description="Helical" evidence="13">
    <location>
        <begin position="15"/>
        <end position="35"/>
    </location>
</feature>
<dbReference type="KEGG" id="tbl:TBLA_0G01600"/>
<dbReference type="EC" id="3.4.21.105" evidence="4"/>
<evidence type="ECO:0000256" key="8">
    <source>
        <dbReference type="ARBA" id="ARBA00022989"/>
    </source>
</evidence>
<dbReference type="GO" id="GO:0005794">
    <property type="term" value="C:Golgi apparatus"/>
    <property type="evidence" value="ECO:0007669"/>
    <property type="project" value="UniProtKB-SubCell"/>
</dbReference>
<dbReference type="OMA" id="NTYPIVH"/>
<evidence type="ECO:0000256" key="3">
    <source>
        <dbReference type="ARBA" id="ARBA00009045"/>
    </source>
</evidence>
<dbReference type="Proteomes" id="UP000002866">
    <property type="component" value="Chromosome 7"/>
</dbReference>
<dbReference type="GeneID" id="14497236"/>
<dbReference type="GO" id="GO:0006508">
    <property type="term" value="P:proteolysis"/>
    <property type="evidence" value="ECO:0007669"/>
    <property type="project" value="UniProtKB-KW"/>
</dbReference>
<dbReference type="AlphaFoldDB" id="I2H6V2"/>
<evidence type="ECO:0000256" key="2">
    <source>
        <dbReference type="ARBA" id="ARBA00004257"/>
    </source>
</evidence>
<evidence type="ECO:0000256" key="5">
    <source>
        <dbReference type="ARBA" id="ARBA00022670"/>
    </source>
</evidence>
<sequence>MNLKRFFSPTGEQPAVLSVGLAIFLLLLFGINQMYPINQKLSMQPESLFTFDIGRLSSYPLGHMSITHIIFNILALIPLLNIFETTHGTLYTGVLLNISAVVCGVMYCVAGRFLYPEVSVLGASGWGFTFFAYFAVKEASVRPRQRLFGTQYSFPTLIGPIVTLALIAIFVPGSSFWGHLFGMIFGYFMGWKENWVSKIAPPSWILIKIEGWLSKPIDLIPSFVTYHKEESMNRDSDYISFVDDSENGLPLHNTEGTVLGTA</sequence>
<organism evidence="15 16">
    <name type="scientific">Henningerozyma blattae (strain ATCC 34711 / CBS 6284 / DSM 70876 / NBRC 10599 / NRRL Y-10934 / UCD 77-7)</name>
    <name type="common">Yeast</name>
    <name type="synonym">Tetrapisispora blattae</name>
    <dbReference type="NCBI Taxonomy" id="1071380"/>
    <lineage>
        <taxon>Eukaryota</taxon>
        <taxon>Fungi</taxon>
        <taxon>Dikarya</taxon>
        <taxon>Ascomycota</taxon>
        <taxon>Saccharomycotina</taxon>
        <taxon>Saccharomycetes</taxon>
        <taxon>Saccharomycetales</taxon>
        <taxon>Saccharomycetaceae</taxon>
        <taxon>Henningerozyma</taxon>
    </lineage>
</organism>
<evidence type="ECO:0000313" key="15">
    <source>
        <dbReference type="EMBL" id="CCH62104.1"/>
    </source>
</evidence>
<protein>
    <recommendedName>
        <fullName evidence="11">Rhomboid-type serine protease 2</fullName>
        <ecNumber evidence="4">3.4.21.105</ecNumber>
    </recommendedName>
    <alternativeName>
        <fullName evidence="12">Rhomboid protein 2</fullName>
    </alternativeName>
</protein>
<comment type="function">
    <text evidence="10">Probable rhomboid-type serine protease that catalyzes intramembrane proteolysis.</text>
</comment>
<evidence type="ECO:0000256" key="7">
    <source>
        <dbReference type="ARBA" id="ARBA00022801"/>
    </source>
</evidence>
<dbReference type="InterPro" id="IPR035952">
    <property type="entry name" value="Rhomboid-like_sf"/>
</dbReference>
<dbReference type="FunCoup" id="I2H6V2">
    <property type="interactions" value="80"/>
</dbReference>
<dbReference type="GO" id="GO:0004252">
    <property type="term" value="F:serine-type endopeptidase activity"/>
    <property type="evidence" value="ECO:0007669"/>
    <property type="project" value="InterPro"/>
</dbReference>
<evidence type="ECO:0000313" key="16">
    <source>
        <dbReference type="Proteomes" id="UP000002866"/>
    </source>
</evidence>
<dbReference type="EMBL" id="HE806322">
    <property type="protein sequence ID" value="CCH62104.1"/>
    <property type="molecule type" value="Genomic_DNA"/>
</dbReference>
<feature type="transmembrane region" description="Helical" evidence="13">
    <location>
        <begin position="65"/>
        <end position="83"/>
    </location>
</feature>
<evidence type="ECO:0000256" key="6">
    <source>
        <dbReference type="ARBA" id="ARBA00022692"/>
    </source>
</evidence>
<feature type="transmembrane region" description="Helical" evidence="13">
    <location>
        <begin position="156"/>
        <end position="189"/>
    </location>
</feature>
<keyword evidence="16" id="KW-1185">Reference proteome</keyword>
<dbReference type="InParanoid" id="I2H6V2"/>
<comment type="subcellular location">
    <subcellularLocation>
        <location evidence="2">Golgi apparatus</location>
        <location evidence="2">cis-Golgi network membrane</location>
        <topology evidence="2">Multi-pass membrane protein</topology>
    </subcellularLocation>
</comment>
<keyword evidence="6 13" id="KW-0812">Transmembrane</keyword>
<name>I2H6V2_HENB6</name>
<feature type="transmembrane region" description="Helical" evidence="13">
    <location>
        <begin position="89"/>
        <end position="109"/>
    </location>
</feature>
<evidence type="ECO:0000256" key="13">
    <source>
        <dbReference type="SAM" id="Phobius"/>
    </source>
</evidence>
<gene>
    <name evidence="15" type="primary">TBLA0G01600</name>
    <name evidence="15" type="ORF">TBLA_0G01600</name>
</gene>
<dbReference type="Pfam" id="PF01694">
    <property type="entry name" value="Rhomboid"/>
    <property type="match status" value="1"/>
</dbReference>
<dbReference type="InterPro" id="IPR022764">
    <property type="entry name" value="Peptidase_S54_rhomboid_dom"/>
</dbReference>
<dbReference type="GO" id="GO:0034399">
    <property type="term" value="C:nuclear periphery"/>
    <property type="evidence" value="ECO:0007669"/>
    <property type="project" value="EnsemblFungi"/>
</dbReference>
<dbReference type="PANTHER" id="PTHR43066:SF1">
    <property type="entry name" value="RHOMBOID PROTEIN 2"/>
    <property type="match status" value="1"/>
</dbReference>
<evidence type="ECO:0000256" key="12">
    <source>
        <dbReference type="ARBA" id="ARBA00042081"/>
    </source>
</evidence>
<dbReference type="Gene3D" id="1.20.1540.10">
    <property type="entry name" value="Rhomboid-like"/>
    <property type="match status" value="1"/>
</dbReference>
<proteinExistence type="inferred from homology"/>
<evidence type="ECO:0000256" key="10">
    <source>
        <dbReference type="ARBA" id="ARBA00037147"/>
    </source>
</evidence>